<dbReference type="Proteomes" id="UP000186313">
    <property type="component" value="Unassembled WGS sequence"/>
</dbReference>
<dbReference type="AlphaFoldDB" id="A0A1Q9HHN7"/>
<dbReference type="InterPro" id="IPR027417">
    <property type="entry name" value="P-loop_NTPase"/>
</dbReference>
<dbReference type="Pfam" id="PF13671">
    <property type="entry name" value="AAA_33"/>
    <property type="match status" value="1"/>
</dbReference>
<dbReference type="PANTHER" id="PTHR13308:SF5">
    <property type="entry name" value="NEDD4-BINDING PROTEIN 2-LIKE 1"/>
    <property type="match status" value="1"/>
</dbReference>
<dbReference type="PANTHER" id="PTHR13308">
    <property type="entry name" value="NEDD4-BINDING PROTEIN 2-LIKE 1"/>
    <property type="match status" value="1"/>
</dbReference>
<proteinExistence type="predicted"/>
<dbReference type="Gene3D" id="3.40.50.300">
    <property type="entry name" value="P-loop containing nucleotide triphosphate hydrolases"/>
    <property type="match status" value="1"/>
</dbReference>
<accession>A0A1Q9HHN7</accession>
<reference evidence="1 2" key="1">
    <citation type="submission" date="2016-09" db="EMBL/GenBank/DDBJ databases">
        <title>Genomic Taxonomy of the Vibrionaceae.</title>
        <authorList>
            <person name="Gonzalez-Castillo A."/>
            <person name="Gomez-Gil B."/>
            <person name="Enciso-Ibarra K."/>
        </authorList>
    </citation>
    <scope>NUCLEOTIDE SEQUENCE [LARGE SCALE GENOMIC DNA]</scope>
    <source>
        <strain evidence="1 2">CAIM 703</strain>
    </source>
</reference>
<organism evidence="1 2">
    <name type="scientific">Vibrio panuliri</name>
    <dbReference type="NCBI Taxonomy" id="1381081"/>
    <lineage>
        <taxon>Bacteria</taxon>
        <taxon>Pseudomonadati</taxon>
        <taxon>Pseudomonadota</taxon>
        <taxon>Gammaproteobacteria</taxon>
        <taxon>Vibrionales</taxon>
        <taxon>Vibrionaceae</taxon>
        <taxon>Vibrio</taxon>
    </lineage>
</organism>
<dbReference type="OrthoDB" id="6182772at2"/>
<dbReference type="STRING" id="1381081.BIY22_19270"/>
<gene>
    <name evidence="1" type="ORF">BIY22_19270</name>
</gene>
<evidence type="ECO:0000313" key="1">
    <source>
        <dbReference type="EMBL" id="OLQ89660.1"/>
    </source>
</evidence>
<dbReference type="SUPFAM" id="SSF52540">
    <property type="entry name" value="P-loop containing nucleoside triphosphate hydrolases"/>
    <property type="match status" value="1"/>
</dbReference>
<sequence length="134" mass="15326">MKTQKLTLLRGLPGSGKTTYASNMKAVLIEADQFFIDKFGEYKFNPKLIKDAHVWCQLETKRNLNAGRDVVVANTFIKLWETKFYQELARTMTITFEIIELNGRYPNVHGVPPATIERMASQFEPFHAATKLEG</sequence>
<protein>
    <submittedName>
        <fullName evidence="1">AAA family ATPase</fullName>
    </submittedName>
</protein>
<evidence type="ECO:0000313" key="2">
    <source>
        <dbReference type="Proteomes" id="UP000186313"/>
    </source>
</evidence>
<name>A0A1Q9HHN7_9VIBR</name>
<comment type="caution">
    <text evidence="1">The sequence shown here is derived from an EMBL/GenBank/DDBJ whole genome shotgun (WGS) entry which is preliminary data.</text>
</comment>
<dbReference type="InterPro" id="IPR026302">
    <property type="entry name" value="NEDD4-bd_p2"/>
</dbReference>
<dbReference type="EMBL" id="MJMJ01000013">
    <property type="protein sequence ID" value="OLQ89660.1"/>
    <property type="molecule type" value="Genomic_DNA"/>
</dbReference>
<dbReference type="RefSeq" id="WP_075708708.1">
    <property type="nucleotide sequence ID" value="NZ_MJMJ01000013.1"/>
</dbReference>